<keyword evidence="5" id="KW-0808">Transferase</keyword>
<feature type="domain" description="Nucleoside phosphorylase" evidence="7">
    <location>
        <begin position="34"/>
        <end position="224"/>
    </location>
</feature>
<evidence type="ECO:0000256" key="5">
    <source>
        <dbReference type="ARBA" id="ARBA00022679"/>
    </source>
</evidence>
<accession>E1RAT7</accession>
<evidence type="ECO:0000256" key="6">
    <source>
        <dbReference type="ARBA" id="ARBA00048447"/>
    </source>
</evidence>
<keyword evidence="4" id="KW-0328">Glycosyltransferase</keyword>
<dbReference type="AlphaFoldDB" id="E1RAT7"/>
<evidence type="ECO:0000256" key="3">
    <source>
        <dbReference type="ARBA" id="ARBA00021980"/>
    </source>
</evidence>
<comment type="catalytic activity">
    <reaction evidence="6">
        <text>uridine + phosphate = alpha-D-ribose 1-phosphate + uracil</text>
        <dbReference type="Rhea" id="RHEA:24388"/>
        <dbReference type="ChEBI" id="CHEBI:16704"/>
        <dbReference type="ChEBI" id="CHEBI:17568"/>
        <dbReference type="ChEBI" id="CHEBI:43474"/>
        <dbReference type="ChEBI" id="CHEBI:57720"/>
        <dbReference type="EC" id="2.4.2.3"/>
    </reaction>
</comment>
<name>E1RAT7_SEDSS</name>
<evidence type="ECO:0000313" key="9">
    <source>
        <dbReference type="Proteomes" id="UP000002318"/>
    </source>
</evidence>
<dbReference type="PROSITE" id="PS01232">
    <property type="entry name" value="PNP_UDP_1"/>
    <property type="match status" value="1"/>
</dbReference>
<dbReference type="eggNOG" id="COG2820">
    <property type="taxonomic scope" value="Bacteria"/>
</dbReference>
<keyword evidence="9" id="KW-1185">Reference proteome</keyword>
<dbReference type="EMBL" id="CP002116">
    <property type="protein sequence ID" value="ADK82455.1"/>
    <property type="molecule type" value="Genomic_DNA"/>
</dbReference>
<dbReference type="RefSeq" id="WP_013255914.1">
    <property type="nucleotide sequence ID" value="NC_014364.1"/>
</dbReference>
<dbReference type="GO" id="GO:0005829">
    <property type="term" value="C:cytosol"/>
    <property type="evidence" value="ECO:0007669"/>
    <property type="project" value="TreeGrafter"/>
</dbReference>
<dbReference type="STRING" id="573413.Spirs_3361"/>
<dbReference type="GO" id="GO:0004850">
    <property type="term" value="F:uridine phosphorylase activity"/>
    <property type="evidence" value="ECO:0007669"/>
    <property type="project" value="UniProtKB-EC"/>
</dbReference>
<evidence type="ECO:0000256" key="4">
    <source>
        <dbReference type="ARBA" id="ARBA00022676"/>
    </source>
</evidence>
<protein>
    <recommendedName>
        <fullName evidence="3">Uridine phosphorylase</fullName>
        <ecNumber evidence="2">2.4.2.3</ecNumber>
    </recommendedName>
</protein>
<dbReference type="Proteomes" id="UP000002318">
    <property type="component" value="Chromosome"/>
</dbReference>
<reference evidence="8 9" key="1">
    <citation type="journal article" date="2010" name="Stand. Genomic Sci.">
        <title>Complete genome sequence of Spirochaeta smaragdinae type strain (SEBR 4228).</title>
        <authorList>
            <person name="Mavromatis K."/>
            <person name="Yasawong M."/>
            <person name="Chertkov O."/>
            <person name="Lapidus A."/>
            <person name="Lucas S."/>
            <person name="Nolan M."/>
            <person name="Del Rio T.G."/>
            <person name="Tice H."/>
            <person name="Cheng J.F."/>
            <person name="Pitluck S."/>
            <person name="Liolios K."/>
            <person name="Ivanova N."/>
            <person name="Tapia R."/>
            <person name="Han C."/>
            <person name="Bruce D."/>
            <person name="Goodwin L."/>
            <person name="Pati A."/>
            <person name="Chen A."/>
            <person name="Palaniappan K."/>
            <person name="Land M."/>
            <person name="Hauser L."/>
            <person name="Chang Y.J."/>
            <person name="Jeffries C.D."/>
            <person name="Detter J.C."/>
            <person name="Rohde M."/>
            <person name="Brambilla E."/>
            <person name="Spring S."/>
            <person name="Goker M."/>
            <person name="Sikorski J."/>
            <person name="Woyke T."/>
            <person name="Bristow J."/>
            <person name="Eisen J.A."/>
            <person name="Markowitz V."/>
            <person name="Hugenholtz P."/>
            <person name="Klenk H.P."/>
            <person name="Kyrpides N.C."/>
        </authorList>
    </citation>
    <scope>NUCLEOTIDE SEQUENCE [LARGE SCALE GENOMIC DNA]</scope>
    <source>
        <strain evidence="9">DSM 11293 / JCM 15392 / SEBR 4228</strain>
    </source>
</reference>
<sequence>MEHWLAAVDYTQPTHTEGLEQYHIRCKKGDIGKAVIVPGDQSRVKMVADLLSEVKEVADNRGMITYTGIYRDTRISVTSTGMGGPSAAIAYEELINVGAEVLVRVGSVAALQPEIAPGDLSIPYGCIRDDGVTPYYVPQNFPAVPDPELYQSLVRNAEKQGIRYWKGINWTHSAFYSRSPEYFLQWSRKRVVTMEMEAATLMTIAYLRGVSAAFIGTVFENRQKQAEGHRMDLSVPSYKKPEVATGVEASVKIALDACVERVSQIQGGEQ</sequence>
<dbReference type="HOGENOM" id="CLU_068457_0_1_12"/>
<dbReference type="OrthoDB" id="9782889at2"/>
<organism evidence="8 9">
    <name type="scientific">Sediminispirochaeta smaragdinae (strain DSM 11293 / JCM 15392 / SEBR 4228)</name>
    <name type="common">Spirochaeta smaragdinae</name>
    <dbReference type="NCBI Taxonomy" id="573413"/>
    <lineage>
        <taxon>Bacteria</taxon>
        <taxon>Pseudomonadati</taxon>
        <taxon>Spirochaetota</taxon>
        <taxon>Spirochaetia</taxon>
        <taxon>Spirochaetales</taxon>
        <taxon>Spirochaetaceae</taxon>
        <taxon>Sediminispirochaeta</taxon>
    </lineage>
</organism>
<dbReference type="InterPro" id="IPR000845">
    <property type="entry name" value="Nucleoside_phosphorylase_d"/>
</dbReference>
<evidence type="ECO:0000259" key="7">
    <source>
        <dbReference type="Pfam" id="PF01048"/>
    </source>
</evidence>
<gene>
    <name evidence="8" type="ordered locus">Spirs_3361</name>
</gene>
<dbReference type="InterPro" id="IPR018016">
    <property type="entry name" value="Nucleoside_phosphorylase_CS"/>
</dbReference>
<dbReference type="KEGG" id="ssm:Spirs_3361"/>
<dbReference type="CDD" id="cd17767">
    <property type="entry name" value="UP_EcUdp-like"/>
    <property type="match status" value="1"/>
</dbReference>
<dbReference type="PANTHER" id="PTHR43691">
    <property type="entry name" value="URIDINE PHOSPHORYLASE"/>
    <property type="match status" value="1"/>
</dbReference>
<dbReference type="SUPFAM" id="SSF53167">
    <property type="entry name" value="Purine and uridine phosphorylases"/>
    <property type="match status" value="1"/>
</dbReference>
<dbReference type="EC" id="2.4.2.3" evidence="2"/>
<dbReference type="GO" id="GO:0009164">
    <property type="term" value="P:nucleoside catabolic process"/>
    <property type="evidence" value="ECO:0007669"/>
    <property type="project" value="UniProtKB-ARBA"/>
</dbReference>
<dbReference type="Pfam" id="PF01048">
    <property type="entry name" value="PNP_UDP_1"/>
    <property type="match status" value="1"/>
</dbReference>
<evidence type="ECO:0000256" key="2">
    <source>
        <dbReference type="ARBA" id="ARBA00011888"/>
    </source>
</evidence>
<dbReference type="Gene3D" id="3.40.50.1580">
    <property type="entry name" value="Nucleoside phosphorylase domain"/>
    <property type="match status" value="1"/>
</dbReference>
<evidence type="ECO:0000256" key="1">
    <source>
        <dbReference type="ARBA" id="ARBA00010456"/>
    </source>
</evidence>
<proteinExistence type="inferred from homology"/>
<dbReference type="InterPro" id="IPR035994">
    <property type="entry name" value="Nucleoside_phosphorylase_sf"/>
</dbReference>
<comment type="similarity">
    <text evidence="1">Belongs to the PNP/UDP phosphorylase family.</text>
</comment>
<dbReference type="PANTHER" id="PTHR43691:SF11">
    <property type="entry name" value="FI09636P-RELATED"/>
    <property type="match status" value="1"/>
</dbReference>
<evidence type="ECO:0000313" key="8">
    <source>
        <dbReference type="EMBL" id="ADK82455.1"/>
    </source>
</evidence>